<name>A0A2U0HY11_9FLAO</name>
<proteinExistence type="predicted"/>
<feature type="non-terminal residue" evidence="4">
    <location>
        <position position="1"/>
    </location>
</feature>
<dbReference type="EMBL" id="QEHR01000013">
    <property type="protein sequence ID" value="PVW12643.1"/>
    <property type="molecule type" value="Genomic_DNA"/>
</dbReference>
<evidence type="ECO:0000313" key="6">
    <source>
        <dbReference type="EMBL" id="PVW15044.1"/>
    </source>
</evidence>
<organism evidence="4 9">
    <name type="scientific">Marixanthomonas spongiae</name>
    <dbReference type="NCBI Taxonomy" id="2174845"/>
    <lineage>
        <taxon>Bacteria</taxon>
        <taxon>Pseudomonadati</taxon>
        <taxon>Bacteroidota</taxon>
        <taxon>Flavobacteriia</taxon>
        <taxon>Flavobacteriales</taxon>
        <taxon>Flavobacteriaceae</taxon>
        <taxon>Marixanthomonas</taxon>
    </lineage>
</organism>
<evidence type="ECO:0000313" key="4">
    <source>
        <dbReference type="EMBL" id="PVW13718.1"/>
    </source>
</evidence>
<dbReference type="EMBL" id="QEHR01000020">
    <property type="protein sequence ID" value="PVW11727.1"/>
    <property type="molecule type" value="Genomic_DNA"/>
</dbReference>
<dbReference type="EMBL" id="QEHR01000004">
    <property type="protein sequence ID" value="PVW15044.1"/>
    <property type="molecule type" value="Genomic_DNA"/>
</dbReference>
<evidence type="ECO:0000313" key="5">
    <source>
        <dbReference type="EMBL" id="PVW14507.1"/>
    </source>
</evidence>
<dbReference type="EMBL" id="QEHR01000004">
    <property type="protein sequence ID" value="PVW15390.1"/>
    <property type="molecule type" value="Genomic_DNA"/>
</dbReference>
<evidence type="ECO:0000313" key="8">
    <source>
        <dbReference type="EMBL" id="PVW16589.1"/>
    </source>
</evidence>
<dbReference type="EMBL" id="QEHR01000007">
    <property type="protein sequence ID" value="PVW13718.1"/>
    <property type="molecule type" value="Genomic_DNA"/>
</dbReference>
<dbReference type="AlphaFoldDB" id="A0A2U0HY11"/>
<dbReference type="EMBL" id="QEHR01000002">
    <property type="protein sequence ID" value="PVW16589.1"/>
    <property type="molecule type" value="Genomic_DNA"/>
</dbReference>
<evidence type="ECO:0000313" key="1">
    <source>
        <dbReference type="EMBL" id="PVW11727.1"/>
    </source>
</evidence>
<dbReference type="EMBL" id="QEHR01000016">
    <property type="protein sequence ID" value="PVW12147.1"/>
    <property type="molecule type" value="Genomic_DNA"/>
</dbReference>
<evidence type="ECO:0000313" key="9">
    <source>
        <dbReference type="Proteomes" id="UP000245962"/>
    </source>
</evidence>
<keyword evidence="9" id="KW-1185">Reference proteome</keyword>
<dbReference type="EMBL" id="QEHR01000005">
    <property type="protein sequence ID" value="PVW14507.1"/>
    <property type="molecule type" value="Genomic_DNA"/>
</dbReference>
<sequence length="30" mass="3690">FNAKIKAFRAQLRGVRRTEFFLYRLEKLFA</sequence>
<comment type="caution">
    <text evidence="4">The sequence shown here is derived from an EMBL/GenBank/DDBJ whole genome shotgun (WGS) entry which is preliminary data.</text>
</comment>
<gene>
    <name evidence="8" type="ORF">DDV96_04705</name>
    <name evidence="6" type="ORF">DDV96_06430</name>
    <name evidence="7" type="ORF">DDV96_08190</name>
    <name evidence="5" type="ORF">DDV96_08195</name>
    <name evidence="4" type="ORF">DDV96_11130</name>
    <name evidence="3" type="ORF">DDV96_14845</name>
    <name evidence="2" type="ORF">DDV96_15200</name>
    <name evidence="1" type="ORF">DDV96_15630</name>
</gene>
<evidence type="ECO:0000313" key="3">
    <source>
        <dbReference type="EMBL" id="PVW12643.1"/>
    </source>
</evidence>
<reference evidence="4 9" key="1">
    <citation type="submission" date="2018-04" db="EMBL/GenBank/DDBJ databases">
        <title>Marixanthomonas spongiae HN-E44 sp. nov., isolated from a marine sponge.</title>
        <authorList>
            <person name="Luo L."/>
            <person name="Zhuang L."/>
        </authorList>
    </citation>
    <scope>NUCLEOTIDE SEQUENCE [LARGE SCALE GENOMIC DNA]</scope>
    <source>
        <strain evidence="4 9">HN-E44</strain>
    </source>
</reference>
<evidence type="ECO:0000313" key="2">
    <source>
        <dbReference type="EMBL" id="PVW12147.1"/>
    </source>
</evidence>
<evidence type="ECO:0000313" key="7">
    <source>
        <dbReference type="EMBL" id="PVW15390.1"/>
    </source>
</evidence>
<protein>
    <submittedName>
        <fullName evidence="4">Transposase</fullName>
    </submittedName>
</protein>
<accession>A0A2U0HY11</accession>
<dbReference type="Proteomes" id="UP000245962">
    <property type="component" value="Unassembled WGS sequence"/>
</dbReference>